<dbReference type="GeneTree" id="ENSGT00910000147456"/>
<reference evidence="1 2" key="1">
    <citation type="submission" date="2012-10" db="EMBL/GenBank/DDBJ databases">
        <authorList>
            <consortium name="Gibbon Genome Sequencing Consortium"/>
        </authorList>
    </citation>
    <scope>NUCLEOTIDE SEQUENCE [LARGE SCALE GENOMIC DNA]</scope>
</reference>
<protein>
    <submittedName>
        <fullName evidence="1">Uncharacterized protein</fullName>
    </submittedName>
</protein>
<dbReference type="Ensembl" id="ENSNLET00000054240.1">
    <property type="protein sequence ID" value="ENSNLEP00000031109.1"/>
    <property type="gene ID" value="ENSNLEG00000030847.1"/>
</dbReference>
<evidence type="ECO:0000313" key="2">
    <source>
        <dbReference type="Proteomes" id="UP000001073"/>
    </source>
</evidence>
<dbReference type="Proteomes" id="UP000001073">
    <property type="component" value="Chromosome 22a"/>
</dbReference>
<evidence type="ECO:0000313" key="1">
    <source>
        <dbReference type="Ensembl" id="ENSNLEP00000031109.1"/>
    </source>
</evidence>
<accession>A0A2I3GIJ6</accession>
<dbReference type="OMA" id="QTRHSEQ"/>
<dbReference type="AlphaFoldDB" id="A0A2I3GIJ6"/>
<dbReference type="InParanoid" id="A0A2I3GIJ6"/>
<keyword evidence="2" id="KW-1185">Reference proteome</keyword>
<name>A0A2I3GIJ6_NOMLE</name>
<reference evidence="1" key="2">
    <citation type="submission" date="2025-08" db="UniProtKB">
        <authorList>
            <consortium name="Ensembl"/>
        </authorList>
    </citation>
    <scope>IDENTIFICATION</scope>
</reference>
<sequence>MSPSSEGSWEVRPVGQPIGGVSAIAQVRSGPPRGAGWGPRADLSLLAPLSSNVQNVGGPPFIPHAWALVSSGVTVEGCPKLVFQSVLSCLKLSCVCVLFVRVFESTSVCETQTLSKVETEHVLHPGIC</sequence>
<organism evidence="1 2">
    <name type="scientific">Nomascus leucogenys</name>
    <name type="common">Northern white-cheeked gibbon</name>
    <name type="synonym">Hylobates leucogenys</name>
    <dbReference type="NCBI Taxonomy" id="61853"/>
    <lineage>
        <taxon>Eukaryota</taxon>
        <taxon>Metazoa</taxon>
        <taxon>Chordata</taxon>
        <taxon>Craniata</taxon>
        <taxon>Vertebrata</taxon>
        <taxon>Euteleostomi</taxon>
        <taxon>Mammalia</taxon>
        <taxon>Eutheria</taxon>
        <taxon>Euarchontoglires</taxon>
        <taxon>Primates</taxon>
        <taxon>Haplorrhini</taxon>
        <taxon>Catarrhini</taxon>
        <taxon>Hylobatidae</taxon>
        <taxon>Nomascus</taxon>
    </lineage>
</organism>
<dbReference type="EMBL" id="ADFV01110711">
    <property type="status" value="NOT_ANNOTATED_CDS"/>
    <property type="molecule type" value="Genomic_DNA"/>
</dbReference>
<reference evidence="1" key="3">
    <citation type="submission" date="2025-09" db="UniProtKB">
        <authorList>
            <consortium name="Ensembl"/>
        </authorList>
    </citation>
    <scope>IDENTIFICATION</scope>
</reference>
<dbReference type="EMBL" id="ADFV01110710">
    <property type="status" value="NOT_ANNOTATED_CDS"/>
    <property type="molecule type" value="Genomic_DNA"/>
</dbReference>
<proteinExistence type="predicted"/>